<dbReference type="PROSITE" id="PS50106">
    <property type="entry name" value="PDZ"/>
    <property type="match status" value="1"/>
</dbReference>
<name>A0A5C5Y8K0_9PLAN</name>
<dbReference type="SMART" id="SM00228">
    <property type="entry name" value="PDZ"/>
    <property type="match status" value="1"/>
</dbReference>
<dbReference type="RefSeq" id="WP_146439474.1">
    <property type="nucleotide sequence ID" value="NZ_SJPL01000001.1"/>
</dbReference>
<dbReference type="EMBL" id="SJPL01000001">
    <property type="protein sequence ID" value="TWT70771.1"/>
    <property type="molecule type" value="Genomic_DNA"/>
</dbReference>
<dbReference type="Gene3D" id="2.30.42.10">
    <property type="match status" value="1"/>
</dbReference>
<keyword evidence="1" id="KW-0732">Signal</keyword>
<dbReference type="InterPro" id="IPR001478">
    <property type="entry name" value="PDZ"/>
</dbReference>
<accession>A0A5C5Y8K0</accession>
<proteinExistence type="predicted"/>
<dbReference type="InterPro" id="IPR036034">
    <property type="entry name" value="PDZ_sf"/>
</dbReference>
<gene>
    <name evidence="3" type="ORF">Pan14r_30790</name>
</gene>
<sequence precursor="true">MKTLTACTAVLAAMITFTTASADQRVLVQPNPGTGPAASYFLGVYTETVAVTLPGGPVGPVAAAQVGVRVVPSPGPGPVHYVQRVTGVVPGSPAAHIGLEPGDQLVTGNGRPLTCRNALIHAVNQSGGQLNLVVINVRTGQPMNLIAYPRYQGGPVALNR</sequence>
<evidence type="ECO:0000313" key="3">
    <source>
        <dbReference type="EMBL" id="TWT70771.1"/>
    </source>
</evidence>
<evidence type="ECO:0000259" key="2">
    <source>
        <dbReference type="PROSITE" id="PS50106"/>
    </source>
</evidence>
<organism evidence="3 4">
    <name type="scientific">Crateriforma conspicua</name>
    <dbReference type="NCBI Taxonomy" id="2527996"/>
    <lineage>
        <taxon>Bacteria</taxon>
        <taxon>Pseudomonadati</taxon>
        <taxon>Planctomycetota</taxon>
        <taxon>Planctomycetia</taxon>
        <taxon>Planctomycetales</taxon>
        <taxon>Planctomycetaceae</taxon>
        <taxon>Crateriforma</taxon>
    </lineage>
</organism>
<evidence type="ECO:0000256" key="1">
    <source>
        <dbReference type="SAM" id="SignalP"/>
    </source>
</evidence>
<dbReference type="InterPro" id="IPR041489">
    <property type="entry name" value="PDZ_6"/>
</dbReference>
<comment type="caution">
    <text evidence="3">The sequence shown here is derived from an EMBL/GenBank/DDBJ whole genome shotgun (WGS) entry which is preliminary data.</text>
</comment>
<reference evidence="3 4" key="1">
    <citation type="submission" date="2019-02" db="EMBL/GenBank/DDBJ databases">
        <title>Deep-cultivation of Planctomycetes and their phenomic and genomic characterization uncovers novel biology.</title>
        <authorList>
            <person name="Wiegand S."/>
            <person name="Jogler M."/>
            <person name="Boedeker C."/>
            <person name="Pinto D."/>
            <person name="Vollmers J."/>
            <person name="Rivas-Marin E."/>
            <person name="Kohn T."/>
            <person name="Peeters S.H."/>
            <person name="Heuer A."/>
            <person name="Rast P."/>
            <person name="Oberbeckmann S."/>
            <person name="Bunk B."/>
            <person name="Jeske O."/>
            <person name="Meyerdierks A."/>
            <person name="Storesund J.E."/>
            <person name="Kallscheuer N."/>
            <person name="Luecker S."/>
            <person name="Lage O.M."/>
            <person name="Pohl T."/>
            <person name="Merkel B.J."/>
            <person name="Hornburger P."/>
            <person name="Mueller R.-W."/>
            <person name="Bruemmer F."/>
            <person name="Labrenz M."/>
            <person name="Spormann A.M."/>
            <person name="Op Den Camp H."/>
            <person name="Overmann J."/>
            <person name="Amann R."/>
            <person name="Jetten M.S.M."/>
            <person name="Mascher T."/>
            <person name="Medema M.H."/>
            <person name="Devos D.P."/>
            <person name="Kaster A.-K."/>
            <person name="Ovreas L."/>
            <person name="Rohde M."/>
            <person name="Galperin M.Y."/>
            <person name="Jogler C."/>
        </authorList>
    </citation>
    <scope>NUCLEOTIDE SEQUENCE [LARGE SCALE GENOMIC DNA]</scope>
    <source>
        <strain evidence="3 4">Pan14r</strain>
    </source>
</reference>
<dbReference type="Pfam" id="PF17820">
    <property type="entry name" value="PDZ_6"/>
    <property type="match status" value="1"/>
</dbReference>
<dbReference type="SUPFAM" id="SSF50156">
    <property type="entry name" value="PDZ domain-like"/>
    <property type="match status" value="1"/>
</dbReference>
<feature type="signal peptide" evidence="1">
    <location>
        <begin position="1"/>
        <end position="22"/>
    </location>
</feature>
<feature type="chain" id="PRO_5022977203" description="PDZ domain-containing protein" evidence="1">
    <location>
        <begin position="23"/>
        <end position="160"/>
    </location>
</feature>
<dbReference type="AlphaFoldDB" id="A0A5C5Y8K0"/>
<dbReference type="Proteomes" id="UP000317238">
    <property type="component" value="Unassembled WGS sequence"/>
</dbReference>
<feature type="domain" description="PDZ" evidence="2">
    <location>
        <begin position="50"/>
        <end position="138"/>
    </location>
</feature>
<evidence type="ECO:0000313" key="4">
    <source>
        <dbReference type="Proteomes" id="UP000317238"/>
    </source>
</evidence>
<protein>
    <recommendedName>
        <fullName evidence="2">PDZ domain-containing protein</fullName>
    </recommendedName>
</protein>
<dbReference type="OrthoDB" id="281715at2"/>
<keyword evidence="4" id="KW-1185">Reference proteome</keyword>